<dbReference type="GeneID" id="135193513"/>
<organism evidence="1 2">
    <name type="scientific">Vanessa tameamea</name>
    <name type="common">Kamehameha butterfly</name>
    <dbReference type="NCBI Taxonomy" id="334116"/>
    <lineage>
        <taxon>Eukaryota</taxon>
        <taxon>Metazoa</taxon>
        <taxon>Ecdysozoa</taxon>
        <taxon>Arthropoda</taxon>
        <taxon>Hexapoda</taxon>
        <taxon>Insecta</taxon>
        <taxon>Pterygota</taxon>
        <taxon>Neoptera</taxon>
        <taxon>Endopterygota</taxon>
        <taxon>Lepidoptera</taxon>
        <taxon>Glossata</taxon>
        <taxon>Ditrysia</taxon>
        <taxon>Papilionoidea</taxon>
        <taxon>Nymphalidae</taxon>
        <taxon>Nymphalinae</taxon>
        <taxon>Vanessa</taxon>
    </lineage>
</organism>
<protein>
    <submittedName>
        <fullName evidence="2">Uncharacterized protein LOC135193513</fullName>
    </submittedName>
</protein>
<evidence type="ECO:0000313" key="2">
    <source>
        <dbReference type="RefSeq" id="XP_064072381.1"/>
    </source>
</evidence>
<name>A0ABM4AM51_VANTA</name>
<dbReference type="RefSeq" id="XP_064072381.1">
    <property type="nucleotide sequence ID" value="XM_064216311.1"/>
</dbReference>
<dbReference type="Proteomes" id="UP001652626">
    <property type="component" value="Chromosome 11"/>
</dbReference>
<proteinExistence type="predicted"/>
<accession>A0ABM4AM51</accession>
<reference evidence="2" key="1">
    <citation type="submission" date="2025-08" db="UniProtKB">
        <authorList>
            <consortium name="RefSeq"/>
        </authorList>
    </citation>
    <scope>IDENTIFICATION</scope>
    <source>
        <tissue evidence="2">Whole body</tissue>
    </source>
</reference>
<evidence type="ECO:0000313" key="1">
    <source>
        <dbReference type="Proteomes" id="UP001652626"/>
    </source>
</evidence>
<gene>
    <name evidence="2" type="primary">LOC135193513</name>
</gene>
<sequence length="205" mass="23426">MSFIENDISIPKRSCISCNNIISMGCSDPKNKLIPAIICKNNEDMCYSQHTPFGIVNRGCFNIYRNLTTYVCSCNLCNYISISEMPHIFSMKRDWIENVIELSRTKSFRNSIFKDMSCLRCEVNTTEAVMAEDVSAKTNCLEGHISALPIQECAENEICGVKAIRSDGYIWRGCLANPLYNYWWRFCDSDLCNHDSLVSIFEESL</sequence>
<keyword evidence="1" id="KW-1185">Reference proteome</keyword>